<sequence length="171" mass="18592">MALTVEDGTGVSGAEAYVSVADADTYWGNRTHSSFYTTWNAASSGEKEGALREAAGHLDARYGRFYRGHRKGYVQGLQWPRSNAFDDAGFLLPELPQEIVDANADLAVRALSAALSSDAARGGMVKRNKVDGAVEREFFEGASPETKYGQIETMLGPVLNGMQRGGSWHWR</sequence>
<dbReference type="Proteomes" id="UP000258927">
    <property type="component" value="Chromosome"/>
</dbReference>
<dbReference type="RefSeq" id="WP_117395671.1">
    <property type="nucleotide sequence ID" value="NZ_CP021330.1"/>
</dbReference>
<evidence type="ECO:0000313" key="3">
    <source>
        <dbReference type="Proteomes" id="UP000258927"/>
    </source>
</evidence>
<proteinExistence type="predicted"/>
<dbReference type="KEGG" id="mmyr:MXMO3_01815"/>
<keyword evidence="3" id="KW-1185">Reference proteome</keyword>
<protein>
    <recommendedName>
        <fullName evidence="1">Putative DnaT-like domain-containing protein</fullName>
    </recommendedName>
</protein>
<dbReference type="Pfam" id="PF20557">
    <property type="entry name" value="DnaT_2"/>
    <property type="match status" value="1"/>
</dbReference>
<dbReference type="EMBL" id="CP021330">
    <property type="protein sequence ID" value="AVX04340.1"/>
    <property type="molecule type" value="Genomic_DNA"/>
</dbReference>
<feature type="domain" description="Putative DnaT-like" evidence="1">
    <location>
        <begin position="1"/>
        <end position="163"/>
    </location>
</feature>
<reference evidence="2 3" key="1">
    <citation type="submission" date="2017-05" db="EMBL/GenBank/DDBJ databases">
        <title>Genome Analysis of Maritalea myrionectae HL2708#5.</title>
        <authorList>
            <consortium name="Cotde Inc.-PKNU"/>
            <person name="Jang D."/>
            <person name="Oh H.-M."/>
        </authorList>
    </citation>
    <scope>NUCLEOTIDE SEQUENCE [LARGE SCALE GENOMIC DNA]</scope>
    <source>
        <strain evidence="2 3">HL2708#5</strain>
    </source>
</reference>
<organism evidence="2 3">
    <name type="scientific">Maritalea myrionectae</name>
    <dbReference type="NCBI Taxonomy" id="454601"/>
    <lineage>
        <taxon>Bacteria</taxon>
        <taxon>Pseudomonadati</taxon>
        <taxon>Pseudomonadota</taxon>
        <taxon>Alphaproteobacteria</taxon>
        <taxon>Hyphomicrobiales</taxon>
        <taxon>Devosiaceae</taxon>
        <taxon>Maritalea</taxon>
    </lineage>
</organism>
<name>A0A2R4MEA5_9HYPH</name>
<dbReference type="InterPro" id="IPR046787">
    <property type="entry name" value="DnaT_2"/>
</dbReference>
<evidence type="ECO:0000259" key="1">
    <source>
        <dbReference type="Pfam" id="PF20557"/>
    </source>
</evidence>
<dbReference type="AlphaFoldDB" id="A0A2R4MEA5"/>
<accession>A0A2R4MEA5</accession>
<gene>
    <name evidence="2" type="ORF">MXMO3_01815</name>
</gene>
<evidence type="ECO:0000313" key="2">
    <source>
        <dbReference type="EMBL" id="AVX04340.1"/>
    </source>
</evidence>